<accession>A0A5B7JPR8</accession>
<protein>
    <submittedName>
        <fullName evidence="1">Uncharacterized protein</fullName>
    </submittedName>
</protein>
<evidence type="ECO:0000313" key="2">
    <source>
        <dbReference type="Proteomes" id="UP000324222"/>
    </source>
</evidence>
<dbReference type="AlphaFoldDB" id="A0A5B7JPR8"/>
<reference evidence="1 2" key="1">
    <citation type="submission" date="2019-05" db="EMBL/GenBank/DDBJ databases">
        <title>Another draft genome of Portunus trituberculatus and its Hox gene families provides insights of decapod evolution.</title>
        <authorList>
            <person name="Jeong J.-H."/>
            <person name="Song I."/>
            <person name="Kim S."/>
            <person name="Choi T."/>
            <person name="Kim D."/>
            <person name="Ryu S."/>
            <person name="Kim W."/>
        </authorList>
    </citation>
    <scope>NUCLEOTIDE SEQUENCE [LARGE SCALE GENOMIC DNA]</scope>
    <source>
        <tissue evidence="1">Muscle</tissue>
    </source>
</reference>
<comment type="caution">
    <text evidence="1">The sequence shown here is derived from an EMBL/GenBank/DDBJ whole genome shotgun (WGS) entry which is preliminary data.</text>
</comment>
<organism evidence="1 2">
    <name type="scientific">Portunus trituberculatus</name>
    <name type="common">Swimming crab</name>
    <name type="synonym">Neptunus trituberculatus</name>
    <dbReference type="NCBI Taxonomy" id="210409"/>
    <lineage>
        <taxon>Eukaryota</taxon>
        <taxon>Metazoa</taxon>
        <taxon>Ecdysozoa</taxon>
        <taxon>Arthropoda</taxon>
        <taxon>Crustacea</taxon>
        <taxon>Multicrustacea</taxon>
        <taxon>Malacostraca</taxon>
        <taxon>Eumalacostraca</taxon>
        <taxon>Eucarida</taxon>
        <taxon>Decapoda</taxon>
        <taxon>Pleocyemata</taxon>
        <taxon>Brachyura</taxon>
        <taxon>Eubrachyura</taxon>
        <taxon>Portunoidea</taxon>
        <taxon>Portunidae</taxon>
        <taxon>Portuninae</taxon>
        <taxon>Portunus</taxon>
    </lineage>
</organism>
<name>A0A5B7JPR8_PORTR</name>
<dbReference type="EMBL" id="VSRR010106545">
    <property type="protein sequence ID" value="MPC96575.1"/>
    <property type="molecule type" value="Genomic_DNA"/>
</dbReference>
<dbReference type="Proteomes" id="UP000324222">
    <property type="component" value="Unassembled WGS sequence"/>
</dbReference>
<gene>
    <name evidence="1" type="ORF">E2C01_091841</name>
</gene>
<proteinExistence type="predicted"/>
<keyword evidence="2" id="KW-1185">Reference proteome</keyword>
<sequence length="59" mass="6309">MFAIWWGARLLFGGDSKPADYSGTGCSGIRFDSWLGVFVAIPPASFSSCKYLDVDSVVG</sequence>
<evidence type="ECO:0000313" key="1">
    <source>
        <dbReference type="EMBL" id="MPC96575.1"/>
    </source>
</evidence>